<evidence type="ECO:0000313" key="3">
    <source>
        <dbReference type="EMBL" id="MBM9461131.1"/>
    </source>
</evidence>
<protein>
    <submittedName>
        <fullName evidence="3">MCE family protein</fullName>
    </submittedName>
</protein>
<dbReference type="InterPro" id="IPR024516">
    <property type="entry name" value="Mce_C"/>
</dbReference>
<name>A0A938Y3D7_9ACTN</name>
<dbReference type="AlphaFoldDB" id="A0A938Y3D7"/>
<dbReference type="InterPro" id="IPR005693">
    <property type="entry name" value="Mce"/>
</dbReference>
<comment type="caution">
    <text evidence="3">The sequence shown here is derived from an EMBL/GenBank/DDBJ whole genome shotgun (WGS) entry which is preliminary data.</text>
</comment>
<dbReference type="InterPro" id="IPR052336">
    <property type="entry name" value="MlaD_Phospholipid_Transporter"/>
</dbReference>
<dbReference type="GO" id="GO:0005576">
    <property type="term" value="C:extracellular region"/>
    <property type="evidence" value="ECO:0007669"/>
    <property type="project" value="TreeGrafter"/>
</dbReference>
<keyword evidence="4" id="KW-1185">Reference proteome</keyword>
<dbReference type="EMBL" id="JAERTX010000014">
    <property type="protein sequence ID" value="MBM9461131.1"/>
    <property type="molecule type" value="Genomic_DNA"/>
</dbReference>
<proteinExistence type="predicted"/>
<gene>
    <name evidence="3" type="ORF">JK386_14610</name>
</gene>
<accession>A0A938Y3D7</accession>
<dbReference type="InterPro" id="IPR003399">
    <property type="entry name" value="Mce/MlaD"/>
</dbReference>
<organism evidence="3 4">
    <name type="scientific">Nocardioides faecalis</name>
    <dbReference type="NCBI Taxonomy" id="2803858"/>
    <lineage>
        <taxon>Bacteria</taxon>
        <taxon>Bacillati</taxon>
        <taxon>Actinomycetota</taxon>
        <taxon>Actinomycetes</taxon>
        <taxon>Propionibacteriales</taxon>
        <taxon>Nocardioidaceae</taxon>
        <taxon>Nocardioides</taxon>
    </lineage>
</organism>
<evidence type="ECO:0000259" key="1">
    <source>
        <dbReference type="Pfam" id="PF02470"/>
    </source>
</evidence>
<dbReference type="PANTHER" id="PTHR33371">
    <property type="entry name" value="INTERMEMBRANE PHOSPHOLIPID TRANSPORT SYSTEM BINDING PROTEIN MLAD-RELATED"/>
    <property type="match status" value="1"/>
</dbReference>
<feature type="domain" description="Mce/MlaD" evidence="1">
    <location>
        <begin position="43"/>
        <end position="116"/>
    </location>
</feature>
<dbReference type="NCBIfam" id="TIGR00996">
    <property type="entry name" value="Mtu_fam_mce"/>
    <property type="match status" value="1"/>
</dbReference>
<evidence type="ECO:0000259" key="2">
    <source>
        <dbReference type="Pfam" id="PF11887"/>
    </source>
</evidence>
<dbReference type="Pfam" id="PF02470">
    <property type="entry name" value="MlaD"/>
    <property type="match status" value="1"/>
</dbReference>
<dbReference type="PANTHER" id="PTHR33371:SF4">
    <property type="entry name" value="INTERMEMBRANE PHOSPHOLIPID TRANSPORT SYSTEM BINDING PROTEIN MLAD"/>
    <property type="match status" value="1"/>
</dbReference>
<feature type="domain" description="Mammalian cell entry C-terminal" evidence="2">
    <location>
        <begin position="123"/>
        <end position="298"/>
    </location>
</feature>
<reference evidence="3" key="1">
    <citation type="submission" date="2021-01" db="EMBL/GenBank/DDBJ databases">
        <title>Novel species in genus Nocardioides.</title>
        <authorList>
            <person name="Zhang G."/>
        </authorList>
    </citation>
    <scope>NUCLEOTIDE SEQUENCE</scope>
    <source>
        <strain evidence="3">Zg-536</strain>
    </source>
</reference>
<evidence type="ECO:0000313" key="4">
    <source>
        <dbReference type="Proteomes" id="UP000663791"/>
    </source>
</evidence>
<dbReference type="Proteomes" id="UP000663791">
    <property type="component" value="Unassembled WGS sequence"/>
</dbReference>
<dbReference type="RefSeq" id="WP_205292455.1">
    <property type="nucleotide sequence ID" value="NZ_CP074406.1"/>
</dbReference>
<sequence length="429" mass="43838">MSLLPRRGSGRSPAGRAVLGLAVALAVVAGVLAWDRSHTPPERTLVATFERTTSLYAGAPVKVLGVRVGKVTSIEVKGTAVEVRMTYDGDVKLPPGVTASIVPPSIVGDRFVQLAPAWSGGPALADGARLELARTAVPLELDETFTQLDDLATALGPKGADADGALSRLTAAGAEALEGNGRRLNRTLRSLSQALGTLAKIDTDASGVLANAARLTRTLAASDAQVRRLVLGLAEVSAQLAAQRTELTRAVKGLSRALADVERFTRKNRKHLTGSIQGLTVTAGTIEAHLDDLTDLLDLVPVGFANAMAIYAPNNWDPAHPERSVVGGRTGSLALRGNFTEDLGVQLSSTLSSVCGQVGAYSGGADSPAARQLVPFCAALQAAGNDVGVLLTAIAKGKVDGDLSGPLGGIVAAVRDALAALTPAAGGGR</sequence>
<dbReference type="Pfam" id="PF11887">
    <property type="entry name" value="Mce4_CUP1"/>
    <property type="match status" value="1"/>
</dbReference>